<dbReference type="InterPro" id="IPR019557">
    <property type="entry name" value="AminoTfrase-like_pln_mobile"/>
</dbReference>
<dbReference type="EMBL" id="DF974403">
    <property type="protein sequence ID" value="GAU48302.1"/>
    <property type="molecule type" value="Genomic_DNA"/>
</dbReference>
<dbReference type="OrthoDB" id="1937804at2759"/>
<dbReference type="Proteomes" id="UP000242715">
    <property type="component" value="Unassembled WGS sequence"/>
</dbReference>
<evidence type="ECO:0000313" key="4">
    <source>
        <dbReference type="Proteomes" id="UP000242715"/>
    </source>
</evidence>
<sequence length="642" mass="73243">MTDEVGRQGGGRESRAHSSARREATLGRSKRKVASTSSLRAEVEEGGTSTLRAEVEEAEAQHPEPVAEEDVEAQRDVEADEQEEQQSEEQEEEQRSDAEEDQVNEAEPPPPPAPKQTKRNRRTTTARNPPKVAEPQVTKFGGGPSDLSLLPSFGNHVAAALWRGECGQRTLKCMNPGKRINSLDKPENDKAWFWDRVEASGLRPLLKTNYNHMTITLDDVSCLLHIPITGKMLNHAGTSCTIEEGQDMCEELLNFSRENAQEEFDKMKGAHVSFAKLLEIYHDNLNLALKAENNEDEEEETVEFLRDCTVRAFLLYLIGGTLFTNKSAQYMDLIFLSYLQDIPLINTWNWGASGLAYMYNYLDRASRRRCGNHGGYNCMFQRYGQRFFDENYTNEDPVGAKYYPLKTDKWPYETRTSLDRMKVDEVTFCPYEDHRQTRPFQDISWYSGWIMCGSSMICPHLPERVLRQYGHVQSIPRAPGVSAKAGMNQFSIQDAFDEYLNENYVTEEMRGPRAGHGYETVPGYIAWFYWVSHPKIWPPVGGDPPRPANVEVMIEEDNADKMCDVFEICKTVREEVREKLDSELTLEAARQVLEKVYNDLEPVVKYSLHRKRKRDSGDGKKKKKKKKKSKTRGEEACPSGQG</sequence>
<dbReference type="AlphaFoldDB" id="A0A2Z6PF21"/>
<reference evidence="4" key="1">
    <citation type="journal article" date="2017" name="Front. Plant Sci.">
        <title>Climate Clever Clovers: New Paradigm to Reduce the Environmental Footprint of Ruminants by Breeding Low Methanogenic Forages Utilizing Haplotype Variation.</title>
        <authorList>
            <person name="Kaur P."/>
            <person name="Appels R."/>
            <person name="Bayer P.E."/>
            <person name="Keeble-Gagnere G."/>
            <person name="Wang J."/>
            <person name="Hirakawa H."/>
            <person name="Shirasawa K."/>
            <person name="Vercoe P."/>
            <person name="Stefanova K."/>
            <person name="Durmic Z."/>
            <person name="Nichols P."/>
            <person name="Revell C."/>
            <person name="Isobe S.N."/>
            <person name="Edwards D."/>
            <person name="Erskine W."/>
        </authorList>
    </citation>
    <scope>NUCLEOTIDE SEQUENCE [LARGE SCALE GENOMIC DNA]</scope>
    <source>
        <strain evidence="4">cv. Daliak</strain>
    </source>
</reference>
<organism evidence="3 4">
    <name type="scientific">Trifolium subterraneum</name>
    <name type="common">Subterranean clover</name>
    <dbReference type="NCBI Taxonomy" id="3900"/>
    <lineage>
        <taxon>Eukaryota</taxon>
        <taxon>Viridiplantae</taxon>
        <taxon>Streptophyta</taxon>
        <taxon>Embryophyta</taxon>
        <taxon>Tracheophyta</taxon>
        <taxon>Spermatophyta</taxon>
        <taxon>Magnoliopsida</taxon>
        <taxon>eudicotyledons</taxon>
        <taxon>Gunneridae</taxon>
        <taxon>Pentapetalae</taxon>
        <taxon>rosids</taxon>
        <taxon>fabids</taxon>
        <taxon>Fabales</taxon>
        <taxon>Fabaceae</taxon>
        <taxon>Papilionoideae</taxon>
        <taxon>50 kb inversion clade</taxon>
        <taxon>NPAAA clade</taxon>
        <taxon>Hologalegina</taxon>
        <taxon>IRL clade</taxon>
        <taxon>Trifolieae</taxon>
        <taxon>Trifolium</taxon>
    </lineage>
</organism>
<feature type="compositionally biased region" description="Acidic residues" evidence="1">
    <location>
        <begin position="78"/>
        <end position="104"/>
    </location>
</feature>
<keyword evidence="4" id="KW-1185">Reference proteome</keyword>
<evidence type="ECO:0000256" key="1">
    <source>
        <dbReference type="SAM" id="MobiDB-lite"/>
    </source>
</evidence>
<feature type="compositionally biased region" description="Basic and acidic residues" evidence="1">
    <location>
        <begin position="1"/>
        <end position="25"/>
    </location>
</feature>
<feature type="region of interest" description="Disordered" evidence="1">
    <location>
        <begin position="607"/>
        <end position="642"/>
    </location>
</feature>
<dbReference type="Pfam" id="PF10536">
    <property type="entry name" value="PMD"/>
    <property type="match status" value="1"/>
</dbReference>
<dbReference type="PANTHER" id="PTHR46033:SF8">
    <property type="entry name" value="PROTEIN MAINTENANCE OF MERISTEMS-LIKE"/>
    <property type="match status" value="1"/>
</dbReference>
<accession>A0A2Z6PF21</accession>
<feature type="region of interest" description="Disordered" evidence="1">
    <location>
        <begin position="1"/>
        <end position="144"/>
    </location>
</feature>
<name>A0A2Z6PF21_TRISU</name>
<feature type="domain" description="Aminotransferase-like plant mobile" evidence="2">
    <location>
        <begin position="212"/>
        <end position="527"/>
    </location>
</feature>
<dbReference type="InterPro" id="IPR044824">
    <property type="entry name" value="MAIN-like"/>
</dbReference>
<dbReference type="PANTHER" id="PTHR46033">
    <property type="entry name" value="PROTEIN MAIN-LIKE 2"/>
    <property type="match status" value="1"/>
</dbReference>
<evidence type="ECO:0000313" key="3">
    <source>
        <dbReference type="EMBL" id="GAU48302.1"/>
    </source>
</evidence>
<proteinExistence type="predicted"/>
<gene>
    <name evidence="3" type="ORF">TSUD_132270</name>
</gene>
<feature type="compositionally biased region" description="Basic and acidic residues" evidence="1">
    <location>
        <begin position="53"/>
        <end position="62"/>
    </location>
</feature>
<protein>
    <recommendedName>
        <fullName evidence="2">Aminotransferase-like plant mobile domain-containing protein</fullName>
    </recommendedName>
</protein>
<evidence type="ECO:0000259" key="2">
    <source>
        <dbReference type="Pfam" id="PF10536"/>
    </source>
</evidence>
<dbReference type="GO" id="GO:0010073">
    <property type="term" value="P:meristem maintenance"/>
    <property type="evidence" value="ECO:0007669"/>
    <property type="project" value="InterPro"/>
</dbReference>
<feature type="compositionally biased region" description="Basic residues" evidence="1">
    <location>
        <begin position="607"/>
        <end position="630"/>
    </location>
</feature>